<keyword evidence="1" id="KW-1133">Transmembrane helix</keyword>
<name>A0A914CYV2_9BILA</name>
<feature type="transmembrane region" description="Helical" evidence="1">
    <location>
        <begin position="18"/>
        <end position="37"/>
    </location>
</feature>
<protein>
    <submittedName>
        <fullName evidence="3">Uncharacterized protein</fullName>
    </submittedName>
</protein>
<reference evidence="3" key="1">
    <citation type="submission" date="2022-11" db="UniProtKB">
        <authorList>
            <consortium name="WormBaseParasite"/>
        </authorList>
    </citation>
    <scope>IDENTIFICATION</scope>
</reference>
<evidence type="ECO:0000256" key="1">
    <source>
        <dbReference type="SAM" id="Phobius"/>
    </source>
</evidence>
<dbReference type="AntiFam" id="ANF00029">
    <property type="entry name" value="Antisense to 16S rRNA"/>
</dbReference>
<organism evidence="2 3">
    <name type="scientific">Acrobeloides nanus</name>
    <dbReference type="NCBI Taxonomy" id="290746"/>
    <lineage>
        <taxon>Eukaryota</taxon>
        <taxon>Metazoa</taxon>
        <taxon>Ecdysozoa</taxon>
        <taxon>Nematoda</taxon>
        <taxon>Chromadorea</taxon>
        <taxon>Rhabditida</taxon>
        <taxon>Tylenchina</taxon>
        <taxon>Cephalobomorpha</taxon>
        <taxon>Cephaloboidea</taxon>
        <taxon>Cephalobidae</taxon>
        <taxon>Acrobeloides</taxon>
    </lineage>
</organism>
<evidence type="ECO:0000313" key="3">
    <source>
        <dbReference type="WBParaSite" id="ACRNAN_scaffold15822.g14982.t1"/>
    </source>
</evidence>
<dbReference type="Proteomes" id="UP000887540">
    <property type="component" value="Unplaced"/>
</dbReference>
<dbReference type="WBParaSite" id="ACRNAN_scaffold15822.g14982.t1">
    <property type="protein sequence ID" value="ACRNAN_scaffold15822.g14982.t1"/>
    <property type="gene ID" value="ACRNAN_scaffold15822.g14982"/>
</dbReference>
<keyword evidence="2" id="KW-1185">Reference proteome</keyword>
<sequence>MAKHVRPEAVGRTRDSPAISITAIVLLFFITTLNQMCRRPQVHLRLPCYDFCPVQATAIKSVSSEPDLRRGHSPPVPDLLEMAQSRAATGGVYKGQGRNQSELMTRTYLEFLVHGK</sequence>
<keyword evidence="1" id="KW-0812">Transmembrane</keyword>
<accession>A0A914CYV2</accession>
<proteinExistence type="predicted"/>
<keyword evidence="1" id="KW-0472">Membrane</keyword>
<dbReference type="AlphaFoldDB" id="A0A914CYV2"/>
<evidence type="ECO:0000313" key="2">
    <source>
        <dbReference type="Proteomes" id="UP000887540"/>
    </source>
</evidence>